<accession>A0A367LS88</accession>
<protein>
    <submittedName>
        <fullName evidence="1">Uncharacterized protein</fullName>
    </submittedName>
</protein>
<organism evidence="1 2">
    <name type="scientific">Ophiocordyceps polyrhachis-furcata BCC 54312</name>
    <dbReference type="NCBI Taxonomy" id="1330021"/>
    <lineage>
        <taxon>Eukaryota</taxon>
        <taxon>Fungi</taxon>
        <taxon>Dikarya</taxon>
        <taxon>Ascomycota</taxon>
        <taxon>Pezizomycotina</taxon>
        <taxon>Sordariomycetes</taxon>
        <taxon>Hypocreomycetidae</taxon>
        <taxon>Hypocreales</taxon>
        <taxon>Ophiocordycipitaceae</taxon>
        <taxon>Ophiocordyceps</taxon>
    </lineage>
</organism>
<evidence type="ECO:0000313" key="2">
    <source>
        <dbReference type="Proteomes" id="UP000253664"/>
    </source>
</evidence>
<reference evidence="1 2" key="1">
    <citation type="journal article" date="2015" name="BMC Genomics">
        <title>Insights from the genome of Ophiocordyceps polyrhachis-furcata to pathogenicity and host specificity in insect fungi.</title>
        <authorList>
            <person name="Wichadakul D."/>
            <person name="Kobmoo N."/>
            <person name="Ingsriswang S."/>
            <person name="Tangphatsornruang S."/>
            <person name="Chantasingh D."/>
            <person name="Luangsa-ard J.J."/>
            <person name="Eurwilaichitr L."/>
        </authorList>
    </citation>
    <scope>NUCLEOTIDE SEQUENCE [LARGE SCALE GENOMIC DNA]</scope>
    <source>
        <strain evidence="1 2">BCC 54312</strain>
    </source>
</reference>
<proteinExistence type="predicted"/>
<comment type="caution">
    <text evidence="1">The sequence shown here is derived from an EMBL/GenBank/DDBJ whole genome shotgun (WGS) entry which is preliminary data.</text>
</comment>
<name>A0A367LS88_9HYPO</name>
<dbReference type="Proteomes" id="UP000253664">
    <property type="component" value="Unassembled WGS sequence"/>
</dbReference>
<dbReference type="EMBL" id="LKCN02000001">
    <property type="protein sequence ID" value="RCI17316.1"/>
    <property type="molecule type" value="Genomic_DNA"/>
</dbReference>
<sequence>MSSQLKPTKREKKATWNSLFISRAHHLAYMDCRCQRSTGWKEISIHHILFIFYRYRYTETVSNE</sequence>
<evidence type="ECO:0000313" key="1">
    <source>
        <dbReference type="EMBL" id="RCI17316.1"/>
    </source>
</evidence>
<keyword evidence="2" id="KW-1185">Reference proteome</keyword>
<gene>
    <name evidence="1" type="ORF">L249_2617</name>
</gene>
<dbReference type="AlphaFoldDB" id="A0A367LS88"/>